<dbReference type="NCBIfam" id="NF003322">
    <property type="entry name" value="PRK04334.1-2"/>
    <property type="match status" value="1"/>
</dbReference>
<organism evidence="1 2">
    <name type="scientific">Falsiroseomonas oleicola</name>
    <dbReference type="NCBI Taxonomy" id="2801474"/>
    <lineage>
        <taxon>Bacteria</taxon>
        <taxon>Pseudomonadati</taxon>
        <taxon>Pseudomonadota</taxon>
        <taxon>Alphaproteobacteria</taxon>
        <taxon>Acetobacterales</taxon>
        <taxon>Roseomonadaceae</taxon>
        <taxon>Falsiroseomonas</taxon>
    </lineage>
</organism>
<accession>A0ABS6H699</accession>
<dbReference type="RefSeq" id="WP_216875298.1">
    <property type="nucleotide sequence ID" value="NZ_JAERQM010000003.1"/>
</dbReference>
<name>A0ABS6H699_9PROT</name>
<gene>
    <name evidence="1" type="ORF">JJQ90_10915</name>
</gene>
<evidence type="ECO:0000313" key="1">
    <source>
        <dbReference type="EMBL" id="MBU8544220.1"/>
    </source>
</evidence>
<dbReference type="Proteomes" id="UP000689967">
    <property type="component" value="Unassembled WGS sequence"/>
</dbReference>
<evidence type="ECO:0000313" key="2">
    <source>
        <dbReference type="Proteomes" id="UP000689967"/>
    </source>
</evidence>
<proteinExistence type="predicted"/>
<keyword evidence="2" id="KW-1185">Reference proteome</keyword>
<comment type="caution">
    <text evidence="1">The sequence shown here is derived from an EMBL/GenBank/DDBJ whole genome shotgun (WGS) entry which is preliminary data.</text>
</comment>
<reference evidence="1 2" key="1">
    <citation type="submission" date="2021-01" db="EMBL/GenBank/DDBJ databases">
        <title>Roseomonas sp. nov, a bacterium isolated from an oil production mixture in Yumen Oilfield.</title>
        <authorList>
            <person name="Wu D."/>
        </authorList>
    </citation>
    <scope>NUCLEOTIDE SEQUENCE [LARGE SCALE GENOMIC DNA]</scope>
    <source>
        <strain evidence="1 2">ROY-5-3</strain>
    </source>
</reference>
<dbReference type="InterPro" id="IPR007183">
    <property type="entry name" value="UPF0280"/>
</dbReference>
<sequence length="283" mass="28549">MPSVQRLTGDRLHLQHGPIDIVLRAWGPPDAVAAAEAAAIARFDTALDELVAELPLLRRATDAATPPCGAIARTMHAACLPYSARGVFVTPMAAVAGAVADALLAAMRHAAPDLTRAFVNDGGDIAVLAGDGLDIGMAANPGGAFDGALHLRAVDGIGGIATSGRHGRSFSLGIADAVTVLAPTAAAADVAATLIANAVDVVSPAIARHPACALDLDSDLGARLVTVEVGPLTAIEIDTALESGAAFAESCCRAGLIRAAALRLGGRFRMAGIPFPLLTESRP</sequence>
<protein>
    <submittedName>
        <fullName evidence="1">UPF0280 family protein</fullName>
    </submittedName>
</protein>
<dbReference type="PIRSF" id="PIRSF006421">
    <property type="entry name" value="UCP006421"/>
    <property type="match status" value="1"/>
</dbReference>
<dbReference type="EMBL" id="JAERQM010000003">
    <property type="protein sequence ID" value="MBU8544220.1"/>
    <property type="molecule type" value="Genomic_DNA"/>
</dbReference>